<dbReference type="GO" id="GO:0000162">
    <property type="term" value="P:L-tryptophan biosynthetic process"/>
    <property type="evidence" value="ECO:0007669"/>
    <property type="project" value="UniProtKB-UniPathway"/>
</dbReference>
<comment type="catalytic activity">
    <reaction evidence="1">
        <text>1-(2-carboxyphenylamino)-1-deoxy-D-ribulose 5-phosphate + H(+) = (1S,2R)-1-C-(indol-3-yl)glycerol 3-phosphate + CO2 + H2O</text>
        <dbReference type="Rhea" id="RHEA:23476"/>
        <dbReference type="ChEBI" id="CHEBI:15377"/>
        <dbReference type="ChEBI" id="CHEBI:15378"/>
        <dbReference type="ChEBI" id="CHEBI:16526"/>
        <dbReference type="ChEBI" id="CHEBI:58613"/>
        <dbReference type="ChEBI" id="CHEBI:58866"/>
        <dbReference type="EC" id="4.1.1.48"/>
    </reaction>
</comment>
<reference evidence="9" key="2">
    <citation type="journal article" date="2014" name="ISME J.">
        <title>Microbial stratification in low pH oxic and suboxic macroscopic growths along an acid mine drainage.</title>
        <authorList>
            <person name="Mendez-Garcia C."/>
            <person name="Mesa V."/>
            <person name="Sprenger R.R."/>
            <person name="Richter M."/>
            <person name="Diez M.S."/>
            <person name="Solano J."/>
            <person name="Bargiela R."/>
            <person name="Golyshina O.V."/>
            <person name="Manteca A."/>
            <person name="Ramos J.L."/>
            <person name="Gallego J.R."/>
            <person name="Llorente I."/>
            <person name="Martins Dos Santos V.A."/>
            <person name="Jensen O.N."/>
            <person name="Pelaez A.I."/>
            <person name="Sanchez J."/>
            <person name="Ferrer M."/>
        </authorList>
    </citation>
    <scope>NUCLEOTIDE SEQUENCE</scope>
</reference>
<keyword evidence="9" id="KW-0808">Transferase</keyword>
<evidence type="ECO:0000256" key="5">
    <source>
        <dbReference type="ARBA" id="ARBA00022822"/>
    </source>
</evidence>
<evidence type="ECO:0000313" key="9">
    <source>
        <dbReference type="EMBL" id="EQD32769.1"/>
    </source>
</evidence>
<dbReference type="InterPro" id="IPR011060">
    <property type="entry name" value="RibuloseP-bd_barrel"/>
</dbReference>
<evidence type="ECO:0000256" key="2">
    <source>
        <dbReference type="ARBA" id="ARBA00004696"/>
    </source>
</evidence>
<dbReference type="GO" id="GO:0016757">
    <property type="term" value="F:glycosyltransferase activity"/>
    <property type="evidence" value="ECO:0007669"/>
    <property type="project" value="UniProtKB-KW"/>
</dbReference>
<organism evidence="9">
    <name type="scientific">mine drainage metagenome</name>
    <dbReference type="NCBI Taxonomy" id="410659"/>
    <lineage>
        <taxon>unclassified sequences</taxon>
        <taxon>metagenomes</taxon>
        <taxon>ecological metagenomes</taxon>
    </lineage>
</organism>
<dbReference type="AlphaFoldDB" id="T0ZVS2"/>
<dbReference type="InterPro" id="IPR013785">
    <property type="entry name" value="Aldolase_TIM"/>
</dbReference>
<keyword evidence="5" id="KW-0822">Tryptophan biosynthesis</keyword>
<dbReference type="SUPFAM" id="SSF51366">
    <property type="entry name" value="Ribulose-phoshate binding barrel"/>
    <property type="match status" value="1"/>
</dbReference>
<reference evidence="9" key="1">
    <citation type="submission" date="2013-08" db="EMBL/GenBank/DDBJ databases">
        <authorList>
            <person name="Mendez C."/>
            <person name="Richter M."/>
            <person name="Ferrer M."/>
            <person name="Sanchez J."/>
        </authorList>
    </citation>
    <scope>NUCLEOTIDE SEQUENCE</scope>
</reference>
<keyword evidence="4" id="KW-0028">Amino-acid biosynthesis</keyword>
<evidence type="ECO:0000256" key="3">
    <source>
        <dbReference type="ARBA" id="ARBA00012362"/>
    </source>
</evidence>
<evidence type="ECO:0000256" key="7">
    <source>
        <dbReference type="ARBA" id="ARBA00023239"/>
    </source>
</evidence>
<comment type="pathway">
    <text evidence="2">Amino-acid biosynthesis; L-tryptophan biosynthesis; L-tryptophan from chorismate: step 4/5.</text>
</comment>
<dbReference type="EC" id="4.1.1.48" evidence="3"/>
<dbReference type="UniPathway" id="UPA00035">
    <property type="reaction ID" value="UER00043"/>
</dbReference>
<dbReference type="GO" id="GO:0004425">
    <property type="term" value="F:indole-3-glycerol-phosphate synthase activity"/>
    <property type="evidence" value="ECO:0007669"/>
    <property type="project" value="UniProtKB-EC"/>
</dbReference>
<evidence type="ECO:0000259" key="8">
    <source>
        <dbReference type="Pfam" id="PF00218"/>
    </source>
</evidence>
<proteinExistence type="predicted"/>
<gene>
    <name evidence="9" type="ORF">B1A_19296</name>
</gene>
<dbReference type="Pfam" id="PF00218">
    <property type="entry name" value="IGPS"/>
    <property type="match status" value="1"/>
</dbReference>
<evidence type="ECO:0000256" key="1">
    <source>
        <dbReference type="ARBA" id="ARBA00001633"/>
    </source>
</evidence>
<keyword evidence="6" id="KW-0057">Aromatic amino acid biosynthesis</keyword>
<name>T0ZVS2_9ZZZZ</name>
<feature type="non-terminal residue" evidence="9">
    <location>
        <position position="1"/>
    </location>
</feature>
<accession>T0ZVS2</accession>
<dbReference type="EMBL" id="AUZX01014235">
    <property type="protein sequence ID" value="EQD32769.1"/>
    <property type="molecule type" value="Genomic_DNA"/>
</dbReference>
<dbReference type="Gene3D" id="3.20.20.70">
    <property type="entry name" value="Aldolase class I"/>
    <property type="match status" value="1"/>
</dbReference>
<feature type="domain" description="Indole-3-glycerol phosphate synthase" evidence="8">
    <location>
        <begin position="3"/>
        <end position="54"/>
    </location>
</feature>
<comment type="caution">
    <text evidence="9">The sequence shown here is derived from an EMBL/GenBank/DDBJ whole genome shotgun (WGS) entry which is preliminary data.</text>
</comment>
<evidence type="ECO:0000256" key="4">
    <source>
        <dbReference type="ARBA" id="ARBA00022605"/>
    </source>
</evidence>
<evidence type="ECO:0000256" key="6">
    <source>
        <dbReference type="ARBA" id="ARBA00023141"/>
    </source>
</evidence>
<sequence length="60" mass="6368">ARLLAGLPEGVVRVAESGLKTHADYRRMADLGVDALLVGESFLSASDPGRALEEFRGIVD</sequence>
<protein>
    <recommendedName>
        <fullName evidence="3">indole-3-glycerol-phosphate synthase</fullName>
        <ecNumber evidence="3">4.1.1.48</ecNumber>
    </recommendedName>
</protein>
<dbReference type="InterPro" id="IPR013798">
    <property type="entry name" value="Indole-3-glycerol_P_synth_dom"/>
</dbReference>
<keyword evidence="7" id="KW-0456">Lyase</keyword>
<keyword evidence="9" id="KW-0328">Glycosyltransferase</keyword>